<evidence type="ECO:0000256" key="2">
    <source>
        <dbReference type="ARBA" id="ARBA00022801"/>
    </source>
</evidence>
<dbReference type="PANTHER" id="PTHR11452:SF33">
    <property type="entry name" value="ALPHA-GALACTOSIDASE 2"/>
    <property type="match status" value="1"/>
</dbReference>
<evidence type="ECO:0000256" key="3">
    <source>
        <dbReference type="ARBA" id="ARBA00023295"/>
    </source>
</evidence>
<dbReference type="PRINTS" id="PR00740">
    <property type="entry name" value="GLHYDRLASE27"/>
</dbReference>
<dbReference type="InterPro" id="IPR017853">
    <property type="entry name" value="GH"/>
</dbReference>
<dbReference type="AlphaFoldDB" id="A0A7S1TPY1"/>
<dbReference type="GO" id="GO:0005975">
    <property type="term" value="P:carbohydrate metabolic process"/>
    <property type="evidence" value="ECO:0007669"/>
    <property type="project" value="InterPro"/>
</dbReference>
<dbReference type="Pfam" id="PF16499">
    <property type="entry name" value="Melibiase_2"/>
    <property type="match status" value="1"/>
</dbReference>
<reference evidence="5" key="1">
    <citation type="submission" date="2021-01" db="EMBL/GenBank/DDBJ databases">
        <authorList>
            <person name="Corre E."/>
            <person name="Pelletier E."/>
            <person name="Niang G."/>
            <person name="Scheremetjew M."/>
            <person name="Finn R."/>
            <person name="Kale V."/>
            <person name="Holt S."/>
            <person name="Cochrane G."/>
            <person name="Meng A."/>
            <person name="Brown T."/>
            <person name="Cohen L."/>
        </authorList>
    </citation>
    <scope>NUCLEOTIDE SEQUENCE</scope>
    <source>
        <strain evidence="5">CCMP2877</strain>
    </source>
</reference>
<organism evidence="5">
    <name type="scientific">Phaeomonas parva</name>
    <dbReference type="NCBI Taxonomy" id="124430"/>
    <lineage>
        <taxon>Eukaryota</taxon>
        <taxon>Sar</taxon>
        <taxon>Stramenopiles</taxon>
        <taxon>Ochrophyta</taxon>
        <taxon>Pinguiophyceae</taxon>
        <taxon>Pinguiochrysidales</taxon>
        <taxon>Pinguiochrysidaceae</taxon>
        <taxon>Phaeomonas</taxon>
    </lineage>
</organism>
<evidence type="ECO:0000256" key="1">
    <source>
        <dbReference type="ARBA" id="ARBA00009743"/>
    </source>
</evidence>
<dbReference type="Gene3D" id="3.20.20.70">
    <property type="entry name" value="Aldolase class I"/>
    <property type="match status" value="1"/>
</dbReference>
<proteinExistence type="inferred from homology"/>
<dbReference type="SUPFAM" id="SSF51445">
    <property type="entry name" value="(Trans)glycosidases"/>
    <property type="match status" value="1"/>
</dbReference>
<dbReference type="InterPro" id="IPR013785">
    <property type="entry name" value="Aldolase_TIM"/>
</dbReference>
<name>A0A7S1TPY1_9STRA</name>
<dbReference type="CDD" id="cd14792">
    <property type="entry name" value="GH27"/>
    <property type="match status" value="1"/>
</dbReference>
<dbReference type="EMBL" id="HBGJ01001672">
    <property type="protein sequence ID" value="CAD9242786.1"/>
    <property type="molecule type" value="Transcribed_RNA"/>
</dbReference>
<dbReference type="GO" id="GO:0004557">
    <property type="term" value="F:alpha-galactosidase activity"/>
    <property type="evidence" value="ECO:0007669"/>
    <property type="project" value="UniProtKB-EC"/>
</dbReference>
<dbReference type="InterPro" id="IPR002241">
    <property type="entry name" value="Glyco_hydro_27"/>
</dbReference>
<dbReference type="EC" id="3.2.1.22" evidence="4"/>
<sequence length="372" mass="42498">MGWRSWNAYGRNISQQRMTRVMDAMVDASRGVSLKDAGYNDVGLDDNYQRCASGIGETPHRGFHNWEVVGDATALTNAIDKTRFPDMKAMTDYAHSLGLRAGFYLNNCLCAERPLPHEHQEDAHYLGDALDVVRYGFDSVKIDNCGPYLDLERYQRLLNETAGDRYISVENCHWGETVPTHTWCPFSTYRTSWDIHMTWTSMFKNLQTMIKFTAKRRPLSRPGCWAYADMLEVGNLHSYEEDRSHFGAWCVTSNPLILGLDLFDSAKLDRVWDIITNPELLRINQEWAGHPGRLVRYTRPTAVSMIELEHFFADGLTREDSFHKESALHIFDDVQVIGTSVKPKMSTKTLTLTLTLALTLTLTLTPRFGLSR</sequence>
<dbReference type="PANTHER" id="PTHR11452">
    <property type="entry name" value="ALPHA-GALACTOSIDASE/ALPHA-N-ACETYLGALACTOSAMINIDASE"/>
    <property type="match status" value="1"/>
</dbReference>
<keyword evidence="3 4" id="KW-0326">Glycosidase</keyword>
<comment type="similarity">
    <text evidence="1 4">Belongs to the glycosyl hydrolase 27 family.</text>
</comment>
<gene>
    <name evidence="5" type="ORF">PPAR1163_LOCUS1130</name>
</gene>
<keyword evidence="2 4" id="KW-0378">Hydrolase</keyword>
<evidence type="ECO:0000256" key="4">
    <source>
        <dbReference type="RuleBase" id="RU361168"/>
    </source>
</evidence>
<keyword evidence="4" id="KW-1015">Disulfide bond</keyword>
<evidence type="ECO:0000313" key="5">
    <source>
        <dbReference type="EMBL" id="CAD9242786.1"/>
    </source>
</evidence>
<accession>A0A7S1TPY1</accession>
<protein>
    <recommendedName>
        <fullName evidence="4">Alpha-galactosidase</fullName>
        <ecNumber evidence="4">3.2.1.22</ecNumber>
    </recommendedName>
    <alternativeName>
        <fullName evidence="4">Melibiase</fullName>
    </alternativeName>
</protein>
<comment type="catalytic activity">
    <reaction evidence="4">
        <text>Hydrolysis of terminal, non-reducing alpha-D-galactose residues in alpha-D-galactosides, including galactose oligosaccharides, galactomannans and galactolipids.</text>
        <dbReference type="EC" id="3.2.1.22"/>
    </reaction>
</comment>